<dbReference type="Pfam" id="PF01551">
    <property type="entry name" value="Peptidase_M23"/>
    <property type="match status" value="1"/>
</dbReference>
<keyword evidence="4" id="KW-1185">Reference proteome</keyword>
<evidence type="ECO:0000313" key="3">
    <source>
        <dbReference type="EMBL" id="NNH05415.1"/>
    </source>
</evidence>
<reference evidence="3 4" key="1">
    <citation type="submission" date="2020-05" db="EMBL/GenBank/DDBJ databases">
        <title>MicrobeNet Type strains.</title>
        <authorList>
            <person name="Nicholson A.C."/>
        </authorList>
    </citation>
    <scope>NUCLEOTIDE SEQUENCE [LARGE SCALE GENOMIC DNA]</scope>
    <source>
        <strain evidence="3 4">JCM 14282</strain>
    </source>
</reference>
<evidence type="ECO:0000259" key="2">
    <source>
        <dbReference type="Pfam" id="PF01551"/>
    </source>
</evidence>
<feature type="region of interest" description="Disordered" evidence="1">
    <location>
        <begin position="20"/>
        <end position="42"/>
    </location>
</feature>
<proteinExistence type="predicted"/>
<dbReference type="SUPFAM" id="SSF51261">
    <property type="entry name" value="Duplicated hybrid motif"/>
    <property type="match status" value="1"/>
</dbReference>
<feature type="domain" description="M23ase beta-sheet core" evidence="2">
    <location>
        <begin position="155"/>
        <end position="222"/>
    </location>
</feature>
<sequence>MCAFSPTWWRASPRARARRRWPSWRTRGPSLQSRAPDPPDSARVSDVILRLPLDGLSLVENSPARRVPSHGTDLFATTFAIDLVPVDERGRSAPPGWGALVGAEPPERFTGFGRPVLSPCAGTIVAVHDGEADHRARRSVPALLAYAVTQRGRIRGGPSAIAGNHVVIRRGEGSVFVLLAHLREGSVRGVAGDRIATGGLVGECGNSGNSTQPHVHVQAMTDADARVARGIPFRFAGYRERVGGDRFETVEVGLPDSGSIVEPLRP</sequence>
<comment type="caution">
    <text evidence="3">The sequence shown here is derived from an EMBL/GenBank/DDBJ whole genome shotgun (WGS) entry which is preliminary data.</text>
</comment>
<dbReference type="Gene3D" id="2.70.70.10">
    <property type="entry name" value="Glucose Permease (Domain IIA)"/>
    <property type="match status" value="1"/>
</dbReference>
<gene>
    <name evidence="3" type="ORF">HLA99_16350</name>
</gene>
<dbReference type="EMBL" id="JABEMB010000049">
    <property type="protein sequence ID" value="NNH05415.1"/>
    <property type="molecule type" value="Genomic_DNA"/>
</dbReference>
<dbReference type="PANTHER" id="PTHR21666">
    <property type="entry name" value="PEPTIDASE-RELATED"/>
    <property type="match status" value="1"/>
</dbReference>
<dbReference type="PANTHER" id="PTHR21666:SF270">
    <property type="entry name" value="MUREIN HYDROLASE ACTIVATOR ENVC"/>
    <property type="match status" value="1"/>
</dbReference>
<dbReference type="Proteomes" id="UP000543598">
    <property type="component" value="Unassembled WGS sequence"/>
</dbReference>
<dbReference type="GO" id="GO:0004222">
    <property type="term" value="F:metalloendopeptidase activity"/>
    <property type="evidence" value="ECO:0007669"/>
    <property type="project" value="TreeGrafter"/>
</dbReference>
<evidence type="ECO:0000313" key="4">
    <source>
        <dbReference type="Proteomes" id="UP000543598"/>
    </source>
</evidence>
<accession>A0A7Y2M2Q4</accession>
<protein>
    <submittedName>
        <fullName evidence="3">M23 family metallopeptidase</fullName>
    </submittedName>
</protein>
<dbReference type="InterPro" id="IPR016047">
    <property type="entry name" value="M23ase_b-sheet_dom"/>
</dbReference>
<organism evidence="3 4">
    <name type="scientific">Microbacterium ulmi</name>
    <dbReference type="NCBI Taxonomy" id="179095"/>
    <lineage>
        <taxon>Bacteria</taxon>
        <taxon>Bacillati</taxon>
        <taxon>Actinomycetota</taxon>
        <taxon>Actinomycetes</taxon>
        <taxon>Micrococcales</taxon>
        <taxon>Microbacteriaceae</taxon>
        <taxon>Microbacterium</taxon>
    </lineage>
</organism>
<evidence type="ECO:0000256" key="1">
    <source>
        <dbReference type="SAM" id="MobiDB-lite"/>
    </source>
</evidence>
<dbReference type="InterPro" id="IPR011055">
    <property type="entry name" value="Dup_hybrid_motif"/>
</dbReference>
<dbReference type="AlphaFoldDB" id="A0A7Y2M2Q4"/>
<dbReference type="CDD" id="cd12797">
    <property type="entry name" value="M23_peptidase"/>
    <property type="match status" value="1"/>
</dbReference>
<name>A0A7Y2M2Q4_9MICO</name>
<dbReference type="InterPro" id="IPR050570">
    <property type="entry name" value="Cell_wall_metabolism_enzyme"/>
</dbReference>